<dbReference type="Pfam" id="PF00201">
    <property type="entry name" value="UDPGT"/>
    <property type="match status" value="1"/>
</dbReference>
<evidence type="ECO:0000256" key="1">
    <source>
        <dbReference type="ARBA" id="ARBA00009995"/>
    </source>
</evidence>
<protein>
    <submittedName>
        <fullName evidence="3">Uncharacterized protein</fullName>
    </submittedName>
</protein>
<keyword evidence="2" id="KW-0808">Transferase</keyword>
<keyword evidence="4" id="KW-1185">Reference proteome</keyword>
<dbReference type="AlphaFoldDB" id="A0A9Q1LFJ4"/>
<dbReference type="CDD" id="cd03784">
    <property type="entry name" value="GT1_Gtf-like"/>
    <property type="match status" value="1"/>
</dbReference>
<organism evidence="3 4">
    <name type="scientific">Anisodus acutangulus</name>
    <dbReference type="NCBI Taxonomy" id="402998"/>
    <lineage>
        <taxon>Eukaryota</taxon>
        <taxon>Viridiplantae</taxon>
        <taxon>Streptophyta</taxon>
        <taxon>Embryophyta</taxon>
        <taxon>Tracheophyta</taxon>
        <taxon>Spermatophyta</taxon>
        <taxon>Magnoliopsida</taxon>
        <taxon>eudicotyledons</taxon>
        <taxon>Gunneridae</taxon>
        <taxon>Pentapetalae</taxon>
        <taxon>asterids</taxon>
        <taxon>lamiids</taxon>
        <taxon>Solanales</taxon>
        <taxon>Solanaceae</taxon>
        <taxon>Solanoideae</taxon>
        <taxon>Hyoscyameae</taxon>
        <taxon>Anisodus</taxon>
    </lineage>
</organism>
<dbReference type="FunFam" id="3.40.50.2000:FF:000037">
    <property type="entry name" value="Glycosyltransferase"/>
    <property type="match status" value="1"/>
</dbReference>
<dbReference type="EMBL" id="JAJAGQ010000019">
    <property type="protein sequence ID" value="KAJ8534882.1"/>
    <property type="molecule type" value="Genomic_DNA"/>
</dbReference>
<dbReference type="PANTHER" id="PTHR48049:SF34">
    <property type="entry name" value="UDP-GLYCOSYLTRANSFERASE 79B30-LIKE"/>
    <property type="match status" value="1"/>
</dbReference>
<reference evidence="4" key="1">
    <citation type="journal article" date="2023" name="Proc. Natl. Acad. Sci. U.S.A.">
        <title>Genomic and structural basis for evolution of tropane alkaloid biosynthesis.</title>
        <authorList>
            <person name="Wanga Y.-J."/>
            <person name="Taina T."/>
            <person name="Yua J.-Y."/>
            <person name="Lia J."/>
            <person name="Xua B."/>
            <person name="Chenc J."/>
            <person name="D'Auriad J.C."/>
            <person name="Huanga J.-P."/>
            <person name="Huanga S.-X."/>
        </authorList>
    </citation>
    <scope>NUCLEOTIDE SEQUENCE [LARGE SCALE GENOMIC DNA]</scope>
    <source>
        <strain evidence="4">cv. KIB-2019</strain>
    </source>
</reference>
<comment type="caution">
    <text evidence="3">The sequence shown here is derived from an EMBL/GenBank/DDBJ whole genome shotgun (WGS) entry which is preliminary data.</text>
</comment>
<dbReference type="Proteomes" id="UP001152561">
    <property type="component" value="Unassembled WGS sequence"/>
</dbReference>
<accession>A0A9Q1LFJ4</accession>
<dbReference type="InterPro" id="IPR002213">
    <property type="entry name" value="UDP_glucos_trans"/>
</dbReference>
<dbReference type="GO" id="GO:0035251">
    <property type="term" value="F:UDP-glucosyltransferase activity"/>
    <property type="evidence" value="ECO:0007669"/>
    <property type="project" value="InterPro"/>
</dbReference>
<evidence type="ECO:0000313" key="3">
    <source>
        <dbReference type="EMBL" id="KAJ8534882.1"/>
    </source>
</evidence>
<dbReference type="Gene3D" id="3.40.50.2000">
    <property type="entry name" value="Glycogen Phosphorylase B"/>
    <property type="match status" value="1"/>
</dbReference>
<dbReference type="OrthoDB" id="5835829at2759"/>
<dbReference type="PANTHER" id="PTHR48049">
    <property type="entry name" value="GLYCOSYLTRANSFERASE"/>
    <property type="match status" value="1"/>
</dbReference>
<gene>
    <name evidence="3" type="ORF">K7X08_016610</name>
</gene>
<evidence type="ECO:0000313" key="4">
    <source>
        <dbReference type="Proteomes" id="UP001152561"/>
    </source>
</evidence>
<evidence type="ECO:0000256" key="2">
    <source>
        <dbReference type="ARBA" id="ARBA00022679"/>
    </source>
</evidence>
<dbReference type="InterPro" id="IPR050481">
    <property type="entry name" value="UDP-glycosyltransf_plant"/>
</dbReference>
<name>A0A9Q1LFJ4_9SOLA</name>
<sequence length="268" mass="30220">MRGEQPIPEAEMMEPPLGFPPNSSIKLHKHESRLIAALHSMGKKILVALALYRSLNVCFWLFKMGMPLHSKLLGKLKDPIEKTVIFCAFGCECKLKKDQFQELVLGLELTGLPFFATLKPPFESETIEEALPEGFKERTEGKGIVHSGWADQQLMLSHPKVGCFFTHCDGNSLLEAMINECQLVLVPNFGDQFINARLFGGDLKVGVEENGMFTREGVCKAIRMLMNDESEEGREIRANQAKWREFLLSKGLEDSYIDAFVQKLQTLL</sequence>
<proteinExistence type="inferred from homology"/>
<comment type="similarity">
    <text evidence="1">Belongs to the UDP-glycosyltransferase family.</text>
</comment>
<dbReference type="SUPFAM" id="SSF53756">
    <property type="entry name" value="UDP-Glycosyltransferase/glycogen phosphorylase"/>
    <property type="match status" value="1"/>
</dbReference>